<feature type="binding site" evidence="9">
    <location>
        <position position="239"/>
    </location>
    <ligand>
        <name>K(+)</name>
        <dbReference type="ChEBI" id="CHEBI:29103"/>
    </ligand>
</feature>
<feature type="binding site" evidence="9">
    <location>
        <position position="135"/>
    </location>
    <ligand>
        <name>substrate</name>
    </ligand>
</feature>
<feature type="active site" description="Proton acceptor" evidence="9">
    <location>
        <position position="243"/>
    </location>
</feature>
<dbReference type="InterPro" id="IPR029056">
    <property type="entry name" value="Ribokinase-like"/>
</dbReference>
<proteinExistence type="inferred from homology"/>
<comment type="catalytic activity">
    <reaction evidence="9">
        <text>D-ribose + ATP = D-ribose 5-phosphate + ADP + H(+)</text>
        <dbReference type="Rhea" id="RHEA:13697"/>
        <dbReference type="ChEBI" id="CHEBI:15378"/>
        <dbReference type="ChEBI" id="CHEBI:30616"/>
        <dbReference type="ChEBI" id="CHEBI:47013"/>
        <dbReference type="ChEBI" id="CHEBI:78346"/>
        <dbReference type="ChEBI" id="CHEBI:456216"/>
        <dbReference type="EC" id="2.7.1.15"/>
    </reaction>
</comment>
<evidence type="ECO:0000256" key="5">
    <source>
        <dbReference type="ARBA" id="ARBA00022840"/>
    </source>
</evidence>
<dbReference type="InterPro" id="IPR002139">
    <property type="entry name" value="Ribo/fructo_kinase"/>
</dbReference>
<dbReference type="GO" id="GO:0046872">
    <property type="term" value="F:metal ion binding"/>
    <property type="evidence" value="ECO:0007669"/>
    <property type="project" value="UniProtKB-KW"/>
</dbReference>
<evidence type="ECO:0000256" key="3">
    <source>
        <dbReference type="ARBA" id="ARBA00022741"/>
    </source>
</evidence>
<evidence type="ECO:0000256" key="1">
    <source>
        <dbReference type="ARBA" id="ARBA00022679"/>
    </source>
</evidence>
<feature type="binding site" evidence="9">
    <location>
        <position position="282"/>
    </location>
    <ligand>
        <name>K(+)</name>
        <dbReference type="ChEBI" id="CHEBI:29103"/>
    </ligand>
</feature>
<sequence>MRILNFGSLNIDRVYQVEHFVREGETILAGEYVSNIGGKGLNQSIALARAGAHVIHAGAIGPDGTELKMALEADGVDTGYIMQVPEASGHAVIQIANGENSIIVYGGANRTIDHACVCKVLDEFGPDDLLLVQNEISCVPYIMKQAKARGMKVAINASPITAELLEYPLELADYIIVNEQEGGALADSSDASYEEILNSVAEKYRTAVLLTAGDKGAYYRSGEAQYYQPVIKADTVDTTGAGDTFCGYFLAGLSEGMEPGEILKMAAAAAAITVSRPGASKSIPWRTEIII</sequence>
<feature type="binding site" evidence="9">
    <location>
        <position position="178"/>
    </location>
    <ligand>
        <name>ATP</name>
        <dbReference type="ChEBI" id="CHEBI:30616"/>
    </ligand>
</feature>
<comment type="subcellular location">
    <subcellularLocation>
        <location evidence="9">Cytoplasm</location>
    </subcellularLocation>
</comment>
<dbReference type="HAMAP" id="MF_01987">
    <property type="entry name" value="Ribokinase"/>
    <property type="match status" value="1"/>
</dbReference>
<feature type="binding site" evidence="9">
    <location>
        <begin position="242"/>
        <end position="243"/>
    </location>
    <ligand>
        <name>ATP</name>
        <dbReference type="ChEBI" id="CHEBI:30616"/>
    </ligand>
</feature>
<dbReference type="PATRIC" id="fig|742737.3.peg.1083"/>
<comment type="activity regulation">
    <text evidence="9">Activated by a monovalent cation that binds near, but not in, the active site. The most likely occupant of the site in vivo is potassium. Ion binding induces a conformational change that may alter substrate affinity.</text>
</comment>
<keyword evidence="2 9" id="KW-0479">Metal-binding</keyword>
<dbReference type="Proteomes" id="UP000005384">
    <property type="component" value="Unassembled WGS sequence"/>
</dbReference>
<comment type="similarity">
    <text evidence="9">Belongs to the carbohydrate kinase PfkB family. Ribokinase subfamily.</text>
</comment>
<dbReference type="EC" id="2.7.1.15" evidence="9"/>
<dbReference type="OrthoDB" id="9775849at2"/>
<organism evidence="11 12">
    <name type="scientific">Hungatella hathewayi WAL-18680</name>
    <dbReference type="NCBI Taxonomy" id="742737"/>
    <lineage>
        <taxon>Bacteria</taxon>
        <taxon>Bacillati</taxon>
        <taxon>Bacillota</taxon>
        <taxon>Clostridia</taxon>
        <taxon>Lachnospirales</taxon>
        <taxon>Lachnospiraceae</taxon>
        <taxon>Hungatella</taxon>
    </lineage>
</organism>
<evidence type="ECO:0000256" key="4">
    <source>
        <dbReference type="ARBA" id="ARBA00022777"/>
    </source>
</evidence>
<keyword evidence="6 9" id="KW-0460">Magnesium</keyword>
<keyword evidence="12" id="KW-1185">Reference proteome</keyword>
<feature type="domain" description="Carbohydrate kinase PfkB" evidence="10">
    <location>
        <begin position="4"/>
        <end position="285"/>
    </location>
</feature>
<dbReference type="RefSeq" id="WP_006779064.1">
    <property type="nucleotide sequence ID" value="NZ_CP040506.1"/>
</dbReference>
<keyword evidence="4 9" id="KW-0418">Kinase</keyword>
<protein>
    <recommendedName>
        <fullName evidence="9">Ribokinase</fullName>
        <shortName evidence="9">RK</shortName>
        <ecNumber evidence="9">2.7.1.15</ecNumber>
    </recommendedName>
</protein>
<dbReference type="UniPathway" id="UPA00916">
    <property type="reaction ID" value="UER00889"/>
</dbReference>
<dbReference type="GO" id="GO:0005737">
    <property type="term" value="C:cytoplasm"/>
    <property type="evidence" value="ECO:0007669"/>
    <property type="project" value="UniProtKB-SubCell"/>
</dbReference>
<feature type="binding site" evidence="9">
    <location>
        <position position="237"/>
    </location>
    <ligand>
        <name>K(+)</name>
        <dbReference type="ChEBI" id="CHEBI:29103"/>
    </ligand>
</feature>
<accession>G5IC95</accession>
<dbReference type="Pfam" id="PF00294">
    <property type="entry name" value="PfkB"/>
    <property type="match status" value="1"/>
</dbReference>
<comment type="pathway">
    <text evidence="9">Carbohydrate metabolism; D-ribose degradation; D-ribose 5-phosphate from beta-D-ribopyranose: step 2/2.</text>
</comment>
<name>G5IC95_9FIRM</name>
<evidence type="ECO:0000256" key="6">
    <source>
        <dbReference type="ARBA" id="ARBA00022842"/>
    </source>
</evidence>
<feature type="binding site" evidence="9">
    <location>
        <begin position="10"/>
        <end position="12"/>
    </location>
    <ligand>
        <name>substrate</name>
    </ligand>
</feature>
<evidence type="ECO:0000256" key="2">
    <source>
        <dbReference type="ARBA" id="ARBA00022723"/>
    </source>
</evidence>
<dbReference type="EMBL" id="ADLN01000009">
    <property type="protein sequence ID" value="EHI61013.1"/>
    <property type="molecule type" value="Genomic_DNA"/>
</dbReference>
<dbReference type="HOGENOM" id="CLU_027634_2_1_9"/>
<dbReference type="GO" id="GO:0005524">
    <property type="term" value="F:ATP binding"/>
    <property type="evidence" value="ECO:0007669"/>
    <property type="project" value="UniProtKB-UniRule"/>
</dbReference>
<dbReference type="PRINTS" id="PR00990">
    <property type="entry name" value="RIBOKINASE"/>
</dbReference>
<comment type="caution">
    <text evidence="11">The sequence shown here is derived from an EMBL/GenBank/DDBJ whole genome shotgun (WGS) entry which is preliminary data.</text>
</comment>
<evidence type="ECO:0000256" key="9">
    <source>
        <dbReference type="HAMAP-Rule" id="MF_01987"/>
    </source>
</evidence>
<feature type="binding site" evidence="9">
    <location>
        <position position="243"/>
    </location>
    <ligand>
        <name>substrate</name>
    </ligand>
</feature>
<evidence type="ECO:0000313" key="12">
    <source>
        <dbReference type="Proteomes" id="UP000005384"/>
    </source>
</evidence>
<dbReference type="GO" id="GO:0004747">
    <property type="term" value="F:ribokinase activity"/>
    <property type="evidence" value="ECO:0007669"/>
    <property type="project" value="UniProtKB-UniRule"/>
</dbReference>
<gene>
    <name evidence="9" type="primary">rbsK</name>
    <name evidence="11" type="ORF">HMPREF9473_01078</name>
</gene>
<comment type="cofactor">
    <cofactor evidence="9">
        <name>Mg(2+)</name>
        <dbReference type="ChEBI" id="CHEBI:18420"/>
    </cofactor>
    <text evidence="9">Requires a divalent cation, most likely magnesium in vivo, as an electrophilic catalyst to aid phosphoryl group transfer. It is the chelate of the metal and the nucleotide that is the actual substrate.</text>
</comment>
<keyword evidence="8 9" id="KW-0119">Carbohydrate metabolism</keyword>
<dbReference type="Gene3D" id="3.40.1190.20">
    <property type="match status" value="1"/>
</dbReference>
<feature type="binding site" evidence="9">
    <location>
        <begin position="38"/>
        <end position="42"/>
    </location>
    <ligand>
        <name>substrate</name>
    </ligand>
</feature>
<keyword evidence="1 9" id="KW-0808">Transferase</keyword>
<keyword evidence="5 9" id="KW-0067">ATP-binding</keyword>
<dbReference type="SUPFAM" id="SSF53613">
    <property type="entry name" value="Ribokinase-like"/>
    <property type="match status" value="1"/>
</dbReference>
<dbReference type="CDD" id="cd01174">
    <property type="entry name" value="ribokinase"/>
    <property type="match status" value="1"/>
</dbReference>
<feature type="binding site" evidence="9">
    <location>
        <position position="276"/>
    </location>
    <ligand>
        <name>K(+)</name>
        <dbReference type="ChEBI" id="CHEBI:29103"/>
    </ligand>
</feature>
<dbReference type="InterPro" id="IPR011611">
    <property type="entry name" value="PfkB_dom"/>
</dbReference>
<keyword evidence="9" id="KW-0963">Cytoplasm</keyword>
<comment type="subunit">
    <text evidence="9">Homodimer.</text>
</comment>
<comment type="caution">
    <text evidence="9">Lacks conserved residue(s) required for the propagation of feature annotation.</text>
</comment>
<evidence type="ECO:0000259" key="10">
    <source>
        <dbReference type="Pfam" id="PF00294"/>
    </source>
</evidence>
<evidence type="ECO:0000313" key="11">
    <source>
        <dbReference type="EMBL" id="EHI61013.1"/>
    </source>
</evidence>
<keyword evidence="7 9" id="KW-0630">Potassium</keyword>
<dbReference type="InterPro" id="IPR011877">
    <property type="entry name" value="Ribokinase"/>
</dbReference>
<dbReference type="GO" id="GO:0019303">
    <property type="term" value="P:D-ribose catabolic process"/>
    <property type="evidence" value="ECO:0007669"/>
    <property type="project" value="UniProtKB-UniRule"/>
</dbReference>
<feature type="binding site" evidence="9">
    <location>
        <position position="278"/>
    </location>
    <ligand>
        <name>K(+)</name>
        <dbReference type="ChEBI" id="CHEBI:29103"/>
    </ligand>
</feature>
<dbReference type="AlphaFoldDB" id="G5IC95"/>
<dbReference type="PANTHER" id="PTHR10584:SF166">
    <property type="entry name" value="RIBOKINASE"/>
    <property type="match status" value="1"/>
</dbReference>
<feature type="binding site" evidence="9">
    <location>
        <begin position="211"/>
        <end position="216"/>
    </location>
    <ligand>
        <name>ATP</name>
        <dbReference type="ChEBI" id="CHEBI:30616"/>
    </ligand>
</feature>
<reference evidence="11 12" key="1">
    <citation type="submission" date="2011-08" db="EMBL/GenBank/DDBJ databases">
        <title>The Genome Sequence of Clostridium hathewayi WAL-18680.</title>
        <authorList>
            <consortium name="The Broad Institute Genome Sequencing Platform"/>
            <person name="Earl A."/>
            <person name="Ward D."/>
            <person name="Feldgarden M."/>
            <person name="Gevers D."/>
            <person name="Finegold S.M."/>
            <person name="Summanen P.H."/>
            <person name="Molitoris D.R."/>
            <person name="Song M."/>
            <person name="Daigneault M."/>
            <person name="Allen-Vercoe E."/>
            <person name="Young S.K."/>
            <person name="Zeng Q."/>
            <person name="Gargeya S."/>
            <person name="Fitzgerald M."/>
            <person name="Haas B."/>
            <person name="Abouelleil A."/>
            <person name="Alvarado L."/>
            <person name="Arachchi H.M."/>
            <person name="Berlin A."/>
            <person name="Brown A."/>
            <person name="Chapman S.B."/>
            <person name="Chen Z."/>
            <person name="Dunbar C."/>
            <person name="Freedman E."/>
            <person name="Gearin G."/>
            <person name="Gellesch M."/>
            <person name="Goldberg J."/>
            <person name="Griggs A."/>
            <person name="Gujja S."/>
            <person name="Heiman D."/>
            <person name="Howarth C."/>
            <person name="Larson L."/>
            <person name="Lui A."/>
            <person name="MacDonald P.J.P."/>
            <person name="Montmayeur A."/>
            <person name="Murphy C."/>
            <person name="Neiman D."/>
            <person name="Pearson M."/>
            <person name="Priest M."/>
            <person name="Roberts A."/>
            <person name="Saif S."/>
            <person name="Shea T."/>
            <person name="Shenoy N."/>
            <person name="Sisk P."/>
            <person name="Stolte C."/>
            <person name="Sykes S."/>
            <person name="Wortman J."/>
            <person name="Nusbaum C."/>
            <person name="Birren B."/>
        </authorList>
    </citation>
    <scope>NUCLEOTIDE SEQUENCE [LARGE SCALE GENOMIC DNA]</scope>
    <source>
        <strain evidence="11 12">WAL-18680</strain>
    </source>
</reference>
<comment type="function">
    <text evidence="9">Catalyzes the phosphorylation of ribose at O-5 in a reaction requiring ATP and magnesium. The resulting D-ribose-5-phosphate can then be used either for sythesis of nucleotides, histidine, and tryptophan, or as a component of the pentose phosphate pathway.</text>
</comment>
<evidence type="ECO:0000256" key="7">
    <source>
        <dbReference type="ARBA" id="ARBA00022958"/>
    </source>
</evidence>
<feature type="binding site" evidence="9">
    <location>
        <position position="273"/>
    </location>
    <ligand>
        <name>K(+)</name>
        <dbReference type="ChEBI" id="CHEBI:29103"/>
    </ligand>
</feature>
<keyword evidence="3 9" id="KW-0547">Nucleotide-binding</keyword>
<dbReference type="PANTHER" id="PTHR10584">
    <property type="entry name" value="SUGAR KINASE"/>
    <property type="match status" value="1"/>
</dbReference>
<evidence type="ECO:0000256" key="8">
    <source>
        <dbReference type="ARBA" id="ARBA00023277"/>
    </source>
</evidence>